<dbReference type="GO" id="GO:0004252">
    <property type="term" value="F:serine-type endopeptidase activity"/>
    <property type="evidence" value="ECO:0007669"/>
    <property type="project" value="InterPro"/>
</dbReference>
<dbReference type="Gene3D" id="2.40.10.10">
    <property type="entry name" value="Trypsin-like serine proteases"/>
    <property type="match status" value="1"/>
</dbReference>
<feature type="signal peptide" evidence="3">
    <location>
        <begin position="1"/>
        <end position="17"/>
    </location>
</feature>
<evidence type="ECO:0000259" key="4">
    <source>
        <dbReference type="PROSITE" id="PS50240"/>
    </source>
</evidence>
<dbReference type="InterPro" id="IPR051487">
    <property type="entry name" value="Ser/Thr_Proteases_Immune/Dev"/>
</dbReference>
<dbReference type="PROSITE" id="PS50240">
    <property type="entry name" value="TRYPSIN_DOM"/>
    <property type="match status" value="1"/>
</dbReference>
<organism evidence="5 6">
    <name type="scientific">Folsomia candida</name>
    <name type="common">Springtail</name>
    <dbReference type="NCBI Taxonomy" id="158441"/>
    <lineage>
        <taxon>Eukaryota</taxon>
        <taxon>Metazoa</taxon>
        <taxon>Ecdysozoa</taxon>
        <taxon>Arthropoda</taxon>
        <taxon>Hexapoda</taxon>
        <taxon>Collembola</taxon>
        <taxon>Entomobryomorpha</taxon>
        <taxon>Isotomoidea</taxon>
        <taxon>Isotomidae</taxon>
        <taxon>Proisotominae</taxon>
        <taxon>Folsomia</taxon>
    </lineage>
</organism>
<dbReference type="InterPro" id="IPR043504">
    <property type="entry name" value="Peptidase_S1_PA_chymotrypsin"/>
</dbReference>
<keyword evidence="5" id="KW-0645">Protease</keyword>
<keyword evidence="6" id="KW-1185">Reference proteome</keyword>
<evidence type="ECO:0000256" key="3">
    <source>
        <dbReference type="SAM" id="SignalP"/>
    </source>
</evidence>
<feature type="domain" description="Peptidase S1" evidence="4">
    <location>
        <begin position="15"/>
        <end position="291"/>
    </location>
</feature>
<dbReference type="AlphaFoldDB" id="A0A226DBS8"/>
<dbReference type="EMBL" id="LNIX01000024">
    <property type="protein sequence ID" value="OXA42972.1"/>
    <property type="molecule type" value="Genomic_DNA"/>
</dbReference>
<dbReference type="SMART" id="SM00020">
    <property type="entry name" value="Tryp_SPc"/>
    <property type="match status" value="1"/>
</dbReference>
<accession>A0A226DBS8</accession>
<dbReference type="CDD" id="cd00190">
    <property type="entry name" value="Tryp_SPc"/>
    <property type="match status" value="1"/>
</dbReference>
<evidence type="ECO:0000313" key="6">
    <source>
        <dbReference type="Proteomes" id="UP000198287"/>
    </source>
</evidence>
<dbReference type="PANTHER" id="PTHR24256">
    <property type="entry name" value="TRYPTASE-RELATED"/>
    <property type="match status" value="1"/>
</dbReference>
<dbReference type="OMA" id="TECQSAY"/>
<dbReference type="GO" id="GO:0006508">
    <property type="term" value="P:proteolysis"/>
    <property type="evidence" value="ECO:0007669"/>
    <property type="project" value="UniProtKB-KW"/>
</dbReference>
<dbReference type="OrthoDB" id="60866at2759"/>
<gene>
    <name evidence="5" type="ORF">Fcan01_22264</name>
</gene>
<keyword evidence="1" id="KW-1015">Disulfide bond</keyword>
<comment type="similarity">
    <text evidence="2">Belongs to the peptidase S1 family. CLIP subfamily.</text>
</comment>
<dbReference type="Proteomes" id="UP000198287">
    <property type="component" value="Unassembled WGS sequence"/>
</dbReference>
<dbReference type="InterPro" id="IPR009003">
    <property type="entry name" value="Peptidase_S1_PA"/>
</dbReference>
<keyword evidence="3" id="KW-0732">Signal</keyword>
<evidence type="ECO:0000313" key="5">
    <source>
        <dbReference type="EMBL" id="OXA42972.1"/>
    </source>
</evidence>
<reference evidence="5 6" key="1">
    <citation type="submission" date="2015-12" db="EMBL/GenBank/DDBJ databases">
        <title>The genome of Folsomia candida.</title>
        <authorList>
            <person name="Faddeeva A."/>
            <person name="Derks M.F."/>
            <person name="Anvar Y."/>
            <person name="Smit S."/>
            <person name="Van Straalen N."/>
            <person name="Roelofs D."/>
        </authorList>
    </citation>
    <scope>NUCLEOTIDE SEQUENCE [LARGE SCALE GENOMIC DNA]</scope>
    <source>
        <strain evidence="5 6">VU population</strain>
        <tissue evidence="5">Whole body</tissue>
    </source>
</reference>
<keyword evidence="5" id="KW-0378">Hydrolase</keyword>
<evidence type="ECO:0000256" key="2">
    <source>
        <dbReference type="ARBA" id="ARBA00024195"/>
    </source>
</evidence>
<dbReference type="SUPFAM" id="SSF50494">
    <property type="entry name" value="Trypsin-like serine proteases"/>
    <property type="match status" value="1"/>
</dbReference>
<proteinExistence type="inferred from homology"/>
<protein>
    <submittedName>
        <fullName evidence="5">Venom serine protease Bi-VSP</fullName>
    </submittedName>
</protein>
<evidence type="ECO:0000256" key="1">
    <source>
        <dbReference type="ARBA" id="ARBA00023157"/>
    </source>
</evidence>
<feature type="chain" id="PRO_5012985561" evidence="3">
    <location>
        <begin position="18"/>
        <end position="294"/>
    </location>
</feature>
<sequence>MKIAIFLIVGVVVGVIGSENNEAPRDKRHLVLVPQPIMYVPSIHHPPSSVMMMHRNPSPPPVAVSVPCGSPAYRCQGSCDANGVGGITAVKGESTPASVAALRVRLGDFKLNTNEDGQYVEKNVTTVYRHTDFQPQGKNPAVHDIAILRLTEPITFTEYIRPICIDDGTPRVDTGYVEGILAGYGKISYSNRPTTDVLHKVNVRIATPTECQSAYMPYGVALRDTHICAGTPTIPSVDPCVGGEGGPLFVKTGANTFEQVGIASYGISCAGPQAVYTRVSAYRAWIEQVRMQTF</sequence>
<dbReference type="InterPro" id="IPR001254">
    <property type="entry name" value="Trypsin_dom"/>
</dbReference>
<dbReference type="Pfam" id="PF00089">
    <property type="entry name" value="Trypsin"/>
    <property type="match status" value="1"/>
</dbReference>
<comment type="caution">
    <text evidence="5">The sequence shown here is derived from an EMBL/GenBank/DDBJ whole genome shotgun (WGS) entry which is preliminary data.</text>
</comment>
<dbReference type="STRING" id="158441.A0A226DBS8"/>
<name>A0A226DBS8_FOLCA</name>